<organism evidence="1 2">
    <name type="scientific">Marinoscillum furvescens DSM 4134</name>
    <dbReference type="NCBI Taxonomy" id="1122208"/>
    <lineage>
        <taxon>Bacteria</taxon>
        <taxon>Pseudomonadati</taxon>
        <taxon>Bacteroidota</taxon>
        <taxon>Cytophagia</taxon>
        <taxon>Cytophagales</taxon>
        <taxon>Reichenbachiellaceae</taxon>
        <taxon>Marinoscillum</taxon>
    </lineage>
</organism>
<dbReference type="AlphaFoldDB" id="A0A3D9L335"/>
<reference evidence="1 2" key="1">
    <citation type="submission" date="2018-07" db="EMBL/GenBank/DDBJ databases">
        <title>Genomic Encyclopedia of Type Strains, Phase IV (KMG-IV): sequencing the most valuable type-strain genomes for metagenomic binning, comparative biology and taxonomic classification.</title>
        <authorList>
            <person name="Goeker M."/>
        </authorList>
    </citation>
    <scope>NUCLEOTIDE SEQUENCE [LARGE SCALE GENOMIC DNA]</scope>
    <source>
        <strain evidence="1 2">DSM 4134</strain>
    </source>
</reference>
<gene>
    <name evidence="1" type="ORF">C7460_11076</name>
</gene>
<evidence type="ECO:0000313" key="2">
    <source>
        <dbReference type="Proteomes" id="UP000256779"/>
    </source>
</evidence>
<name>A0A3D9L335_MARFU</name>
<accession>A0A3D9L335</accession>
<keyword evidence="2" id="KW-1185">Reference proteome</keyword>
<proteinExistence type="predicted"/>
<comment type="caution">
    <text evidence="1">The sequence shown here is derived from an EMBL/GenBank/DDBJ whole genome shotgun (WGS) entry which is preliminary data.</text>
</comment>
<sequence>MRTSINQIVLIASFMAGLNSFLVSVKEPNNNRDILFENQSITNTVLVVSNFKLISLQ</sequence>
<evidence type="ECO:0000313" key="1">
    <source>
        <dbReference type="EMBL" id="RED98404.1"/>
    </source>
</evidence>
<dbReference type="Proteomes" id="UP000256779">
    <property type="component" value="Unassembled WGS sequence"/>
</dbReference>
<dbReference type="EMBL" id="QREG01000010">
    <property type="protein sequence ID" value="RED98404.1"/>
    <property type="molecule type" value="Genomic_DNA"/>
</dbReference>
<protein>
    <submittedName>
        <fullName evidence="1">Uncharacterized protein</fullName>
    </submittedName>
</protein>